<sequence>MAPGNVKEGVNRHGDATEASVAPPPELEQLGDEGPLCIGDDFCVIAPLATPDGTSTPQGNKSP</sequence>
<gene>
    <name evidence="2" type="ordered locus">STAUR_0550</name>
</gene>
<reference evidence="2 3" key="1">
    <citation type="journal article" date="2011" name="Mol. Biol. Evol.">
        <title>Comparative genomic analysis of fruiting body formation in Myxococcales.</title>
        <authorList>
            <person name="Huntley S."/>
            <person name="Hamann N."/>
            <person name="Wegener-Feldbrugge S."/>
            <person name="Treuner-Lange A."/>
            <person name="Kube M."/>
            <person name="Reinhardt R."/>
            <person name="Klages S."/>
            <person name="Muller R."/>
            <person name="Ronning C.M."/>
            <person name="Nierman W.C."/>
            <person name="Sogaard-Andersen L."/>
        </authorList>
    </citation>
    <scope>NUCLEOTIDE SEQUENCE [LARGE SCALE GENOMIC DNA]</scope>
    <source>
        <strain evidence="2 3">DW4/3-1</strain>
    </source>
</reference>
<organism evidence="2 3">
    <name type="scientific">Stigmatella aurantiaca (strain DW4/3-1)</name>
    <dbReference type="NCBI Taxonomy" id="378806"/>
    <lineage>
        <taxon>Bacteria</taxon>
        <taxon>Pseudomonadati</taxon>
        <taxon>Myxococcota</taxon>
        <taxon>Myxococcia</taxon>
        <taxon>Myxococcales</taxon>
        <taxon>Cystobacterineae</taxon>
        <taxon>Archangiaceae</taxon>
        <taxon>Stigmatella</taxon>
    </lineage>
</organism>
<dbReference type="AlphaFoldDB" id="E3FTE0"/>
<dbReference type="HOGENOM" id="CLU_2883761_0_0_7"/>
<dbReference type="STRING" id="378806.STAUR_0550"/>
<name>E3FTE0_STIAD</name>
<dbReference type="EMBL" id="CP002271">
    <property type="protein sequence ID" value="ADO68354.1"/>
    <property type="molecule type" value="Genomic_DNA"/>
</dbReference>
<dbReference type="Proteomes" id="UP000001351">
    <property type="component" value="Chromosome"/>
</dbReference>
<evidence type="ECO:0000313" key="2">
    <source>
        <dbReference type="EMBL" id="ADO68354.1"/>
    </source>
</evidence>
<proteinExistence type="predicted"/>
<evidence type="ECO:0000256" key="1">
    <source>
        <dbReference type="SAM" id="MobiDB-lite"/>
    </source>
</evidence>
<evidence type="ECO:0000313" key="3">
    <source>
        <dbReference type="Proteomes" id="UP000001351"/>
    </source>
</evidence>
<protein>
    <submittedName>
        <fullName evidence="2">Uncharacterized protein</fullName>
    </submittedName>
</protein>
<feature type="region of interest" description="Disordered" evidence="1">
    <location>
        <begin position="1"/>
        <end position="36"/>
    </location>
</feature>
<keyword evidence="3" id="KW-1185">Reference proteome</keyword>
<dbReference type="KEGG" id="sur:STAUR_0550"/>
<accession>E3FTE0</accession>